<dbReference type="CDD" id="cd06300">
    <property type="entry name" value="PBP1_ABC_sugar_binding-like"/>
    <property type="match status" value="1"/>
</dbReference>
<dbReference type="GO" id="GO:0030246">
    <property type="term" value="F:carbohydrate binding"/>
    <property type="evidence" value="ECO:0007669"/>
    <property type="project" value="UniProtKB-ARBA"/>
</dbReference>
<comment type="caution">
    <text evidence="5">The sequence shown here is derived from an EMBL/GenBank/DDBJ whole genome shotgun (WGS) entry which is preliminary data.</text>
</comment>
<evidence type="ECO:0000313" key="5">
    <source>
        <dbReference type="EMBL" id="MBB5563666.1"/>
    </source>
</evidence>
<dbReference type="Pfam" id="PF13407">
    <property type="entry name" value="Peripla_BP_4"/>
    <property type="match status" value="1"/>
</dbReference>
<dbReference type="GO" id="GO:0030313">
    <property type="term" value="C:cell envelope"/>
    <property type="evidence" value="ECO:0007669"/>
    <property type="project" value="UniProtKB-SubCell"/>
</dbReference>
<dbReference type="EMBL" id="JACHBC010000013">
    <property type="protein sequence ID" value="MBB5563666.1"/>
    <property type="molecule type" value="Genomic_DNA"/>
</dbReference>
<dbReference type="Gene3D" id="3.40.50.2300">
    <property type="match status" value="2"/>
</dbReference>
<feature type="domain" description="Periplasmic binding protein" evidence="4">
    <location>
        <begin position="128"/>
        <end position="386"/>
    </location>
</feature>
<dbReference type="InterPro" id="IPR028082">
    <property type="entry name" value="Peripla_BP_I"/>
</dbReference>
<proteinExistence type="inferred from homology"/>
<dbReference type="PANTHER" id="PTHR46847">
    <property type="entry name" value="D-ALLOSE-BINDING PERIPLASMIC PROTEIN-RELATED"/>
    <property type="match status" value="1"/>
</dbReference>
<evidence type="ECO:0000313" key="6">
    <source>
        <dbReference type="Proteomes" id="UP000528824"/>
    </source>
</evidence>
<dbReference type="SUPFAM" id="SSF53822">
    <property type="entry name" value="Periplasmic binding protein-like I"/>
    <property type="match status" value="1"/>
</dbReference>
<dbReference type="PANTHER" id="PTHR46847:SF1">
    <property type="entry name" value="D-ALLOSE-BINDING PERIPLASMIC PROTEIN-RELATED"/>
    <property type="match status" value="1"/>
</dbReference>
<name>A0A7W8XIX7_9HYPH</name>
<evidence type="ECO:0000256" key="2">
    <source>
        <dbReference type="ARBA" id="ARBA00007639"/>
    </source>
</evidence>
<dbReference type="Proteomes" id="UP000528824">
    <property type="component" value="Unassembled WGS sequence"/>
</dbReference>
<comment type="similarity">
    <text evidence="2">Belongs to the bacterial solute-binding protein 2 family.</text>
</comment>
<protein>
    <submittedName>
        <fullName evidence="5">Ribose transport system substrate-binding protein</fullName>
    </submittedName>
</protein>
<sequence>MARHAAIQSNEGHITERTILLRCAGLSPGSSLSLSVAQDSARPGQPKDKDTIFQCSDFERCLSVCVRELIIGFFLAATLAMPLTVKAGGLSELPREERKTYELLDPRLPTGESVFRNFRAKRAPPWKIGYASSYADNTWRANVLDEFTNELLPTFKKAGLVSELVVTQSNLDDNAQISQMRQMVDDGVDAIIICCSNLTALNPTIEYAYSKGVPVISYSGYVTSPFAINATENNMQGGFEASKWLAEEIEGSGNVLLVSGITGFASSDSFQVGATKALEYYPEINVVGQVDGKWTDSVAQSELQKFLAANPGRIDGIIVQSGAESGVINAVRQSGREIVPIVLGGEASASCFWRKNPEFVSRSFHFWPPRSEARFVWDVMMRTLEGQGPKIQSILRPAIPYTIDDVKADLPADCDPNSEDWLEPKDAAWWTADAAAKYFDNPADPLSWRPTN</sequence>
<accession>A0A7W8XIX7</accession>
<keyword evidence="3" id="KW-0732">Signal</keyword>
<keyword evidence="6" id="KW-1185">Reference proteome</keyword>
<evidence type="ECO:0000259" key="4">
    <source>
        <dbReference type="Pfam" id="PF13407"/>
    </source>
</evidence>
<gene>
    <name evidence="5" type="ORF">GGI59_005364</name>
</gene>
<comment type="subcellular location">
    <subcellularLocation>
        <location evidence="1">Cell envelope</location>
    </subcellularLocation>
</comment>
<evidence type="ECO:0000256" key="3">
    <source>
        <dbReference type="ARBA" id="ARBA00022729"/>
    </source>
</evidence>
<organism evidence="5 6">
    <name type="scientific">Rhizobium lentis</name>
    <dbReference type="NCBI Taxonomy" id="1138194"/>
    <lineage>
        <taxon>Bacteria</taxon>
        <taxon>Pseudomonadati</taxon>
        <taxon>Pseudomonadota</taxon>
        <taxon>Alphaproteobacteria</taxon>
        <taxon>Hyphomicrobiales</taxon>
        <taxon>Rhizobiaceae</taxon>
        <taxon>Rhizobium/Agrobacterium group</taxon>
        <taxon>Rhizobium</taxon>
    </lineage>
</organism>
<dbReference type="AlphaFoldDB" id="A0A7W8XIX7"/>
<dbReference type="InterPro" id="IPR025997">
    <property type="entry name" value="SBP_2_dom"/>
</dbReference>
<evidence type="ECO:0000256" key="1">
    <source>
        <dbReference type="ARBA" id="ARBA00004196"/>
    </source>
</evidence>
<reference evidence="5 6" key="1">
    <citation type="submission" date="2020-08" db="EMBL/GenBank/DDBJ databases">
        <title>Genomic Encyclopedia of Type Strains, Phase IV (KMG-V): Genome sequencing to study the core and pangenomes of soil and plant-associated prokaryotes.</title>
        <authorList>
            <person name="Whitman W."/>
        </authorList>
    </citation>
    <scope>NUCLEOTIDE SEQUENCE [LARGE SCALE GENOMIC DNA]</scope>
    <source>
        <strain evidence="5 6">SEMIA 4034</strain>
    </source>
</reference>